<dbReference type="GO" id="GO:0016787">
    <property type="term" value="F:hydrolase activity"/>
    <property type="evidence" value="ECO:0007669"/>
    <property type="project" value="InterPro"/>
</dbReference>
<feature type="domain" description="Cell wall hydrolase SleB" evidence="1">
    <location>
        <begin position="40"/>
        <end position="153"/>
    </location>
</feature>
<dbReference type="OrthoDB" id="9785345at2"/>
<dbReference type="RefSeq" id="WP_051513246.1">
    <property type="nucleotide sequence ID" value="NZ_AVFL01000026.1"/>
</dbReference>
<accession>W9GXZ4</accession>
<dbReference type="Pfam" id="PF07486">
    <property type="entry name" value="Hydrolase_2"/>
    <property type="match status" value="1"/>
</dbReference>
<dbReference type="InterPro" id="IPR042047">
    <property type="entry name" value="SleB_dom1"/>
</dbReference>
<reference evidence="2 3" key="1">
    <citation type="submission" date="2013-08" db="EMBL/GenBank/DDBJ databases">
        <title>The genome sequence of Skermanella stibiiresistens.</title>
        <authorList>
            <person name="Zhu W."/>
            <person name="Wang G."/>
        </authorList>
    </citation>
    <scope>NUCLEOTIDE SEQUENCE [LARGE SCALE GENOMIC DNA]</scope>
    <source>
        <strain evidence="2 3">SB22</strain>
    </source>
</reference>
<proteinExistence type="predicted"/>
<dbReference type="InterPro" id="IPR011105">
    <property type="entry name" value="Cell_wall_hydrolase_SleB"/>
</dbReference>
<comment type="caution">
    <text evidence="2">The sequence shown here is derived from an EMBL/GenBank/DDBJ whole genome shotgun (WGS) entry which is preliminary data.</text>
</comment>
<dbReference type="STRING" id="1385369.N825_17955"/>
<dbReference type="Gene3D" id="1.10.10.2520">
    <property type="entry name" value="Cell wall hydrolase SleB, domain 1"/>
    <property type="match status" value="1"/>
</dbReference>
<evidence type="ECO:0000313" key="2">
    <source>
        <dbReference type="EMBL" id="EWY37496.1"/>
    </source>
</evidence>
<dbReference type="Proteomes" id="UP000019486">
    <property type="component" value="Unassembled WGS sequence"/>
</dbReference>
<keyword evidence="3" id="KW-1185">Reference proteome</keyword>
<name>W9GXZ4_9PROT</name>
<dbReference type="AlphaFoldDB" id="W9GXZ4"/>
<protein>
    <recommendedName>
        <fullName evidence="1">Cell wall hydrolase SleB domain-containing protein</fullName>
    </recommendedName>
</protein>
<evidence type="ECO:0000259" key="1">
    <source>
        <dbReference type="Pfam" id="PF07486"/>
    </source>
</evidence>
<sequence>MSRRRLVPVATPTPVAEAAGADAGTIDILARTLWGEARTETLRGIEAVAAVVLNRAALAPGVPLAAICRLFPCWGAEYPDRLKLATIQPAGRGAPGSTDALLFATCLRIARRAAAGLLDDPTGGATRYHESSILPDWTAGLSVRAEIGDRLFYRDEATGVTGWPA</sequence>
<organism evidence="2 3">
    <name type="scientific">Skermanella stibiiresistens SB22</name>
    <dbReference type="NCBI Taxonomy" id="1385369"/>
    <lineage>
        <taxon>Bacteria</taxon>
        <taxon>Pseudomonadati</taxon>
        <taxon>Pseudomonadota</taxon>
        <taxon>Alphaproteobacteria</taxon>
        <taxon>Rhodospirillales</taxon>
        <taxon>Azospirillaceae</taxon>
        <taxon>Skermanella</taxon>
    </lineage>
</organism>
<evidence type="ECO:0000313" key="3">
    <source>
        <dbReference type="Proteomes" id="UP000019486"/>
    </source>
</evidence>
<dbReference type="EMBL" id="AVFL01000026">
    <property type="protein sequence ID" value="EWY37496.1"/>
    <property type="molecule type" value="Genomic_DNA"/>
</dbReference>
<gene>
    <name evidence="2" type="ORF">N825_17955</name>
</gene>